<evidence type="ECO:0000256" key="4">
    <source>
        <dbReference type="PROSITE-ProRule" id="PRU00335"/>
    </source>
</evidence>
<dbReference type="RefSeq" id="WP_128685831.1">
    <property type="nucleotide sequence ID" value="NZ_SDWY01000002.1"/>
</dbReference>
<dbReference type="InterPro" id="IPR023772">
    <property type="entry name" value="DNA-bd_HTH_TetR-type_CS"/>
</dbReference>
<name>A0AAJ1RA10_9LACO</name>
<dbReference type="Proteomes" id="UP001167919">
    <property type="component" value="Unassembled WGS sequence"/>
</dbReference>
<dbReference type="AlphaFoldDB" id="A0AAJ1RA10"/>
<protein>
    <submittedName>
        <fullName evidence="6">TetR/AcrR family transcriptional regulator</fullName>
    </submittedName>
</protein>
<dbReference type="SUPFAM" id="SSF46689">
    <property type="entry name" value="Homeodomain-like"/>
    <property type="match status" value="1"/>
</dbReference>
<gene>
    <name evidence="6" type="ORF">EVC35_02995</name>
</gene>
<dbReference type="InterPro" id="IPR009057">
    <property type="entry name" value="Homeodomain-like_sf"/>
</dbReference>
<reference evidence="6" key="1">
    <citation type="submission" date="2019-01" db="EMBL/GenBank/DDBJ databases">
        <title>Oenococcus sicerae UCMA17102.</title>
        <authorList>
            <person name="Cousin F.J."/>
            <person name="Le Guellec R."/>
            <person name="Cretenet M."/>
        </authorList>
    </citation>
    <scope>NUCLEOTIDE SEQUENCE</scope>
    <source>
        <strain evidence="6">UCMA17102</strain>
    </source>
</reference>
<keyword evidence="3" id="KW-0804">Transcription</keyword>
<dbReference type="InterPro" id="IPR036271">
    <property type="entry name" value="Tet_transcr_reg_TetR-rel_C_sf"/>
</dbReference>
<evidence type="ECO:0000256" key="1">
    <source>
        <dbReference type="ARBA" id="ARBA00023015"/>
    </source>
</evidence>
<dbReference type="PANTHER" id="PTHR47506">
    <property type="entry name" value="TRANSCRIPTIONAL REGULATORY PROTEIN"/>
    <property type="match status" value="1"/>
</dbReference>
<keyword evidence="2 4" id="KW-0238">DNA-binding</keyword>
<feature type="domain" description="HTH tetR-type" evidence="5">
    <location>
        <begin position="1"/>
        <end position="61"/>
    </location>
</feature>
<dbReference type="PRINTS" id="PR00455">
    <property type="entry name" value="HTHTETR"/>
</dbReference>
<evidence type="ECO:0000313" key="7">
    <source>
        <dbReference type="Proteomes" id="UP001167919"/>
    </source>
</evidence>
<dbReference type="Pfam" id="PF00440">
    <property type="entry name" value="TetR_N"/>
    <property type="match status" value="1"/>
</dbReference>
<organism evidence="6 7">
    <name type="scientific">Oenococcus sicerae</name>
    <dbReference type="NCBI Taxonomy" id="2203724"/>
    <lineage>
        <taxon>Bacteria</taxon>
        <taxon>Bacillati</taxon>
        <taxon>Bacillota</taxon>
        <taxon>Bacilli</taxon>
        <taxon>Lactobacillales</taxon>
        <taxon>Lactobacillaceae</taxon>
        <taxon>Oenococcus</taxon>
    </lineage>
</organism>
<evidence type="ECO:0000256" key="2">
    <source>
        <dbReference type="ARBA" id="ARBA00023125"/>
    </source>
</evidence>
<dbReference type="PROSITE" id="PS01081">
    <property type="entry name" value="HTH_TETR_1"/>
    <property type="match status" value="1"/>
</dbReference>
<keyword evidence="1" id="KW-0805">Transcription regulation</keyword>
<accession>A0AAJ1RA10</accession>
<dbReference type="GO" id="GO:0003677">
    <property type="term" value="F:DNA binding"/>
    <property type="evidence" value="ECO:0007669"/>
    <property type="project" value="UniProtKB-UniRule"/>
</dbReference>
<comment type="caution">
    <text evidence="6">The sequence shown here is derived from an EMBL/GenBank/DDBJ whole genome shotgun (WGS) entry which is preliminary data.</text>
</comment>
<sequence length="202" mass="22806">MTVKERILQSSMQLFLSHGYKGVSISDIITAADVSKGGLYNYFSSKEDLFLQVLMQSSTAFVDAQITSFAKQKFDSFQAFYLAFAKVYDQLLADEKSDLGATLILMVDAVKTFPQLGQENKRYDDFFDNTWIANLKQGQLSGELRPDFSAESLVKIYLNLVHGVCVDFALRSPNTDISKIQLKEKFNTMYLLIKKRSDNGIS</sequence>
<dbReference type="EMBL" id="SDWY01000002">
    <property type="protein sequence ID" value="MDN6899975.1"/>
    <property type="molecule type" value="Genomic_DNA"/>
</dbReference>
<dbReference type="PROSITE" id="PS50977">
    <property type="entry name" value="HTH_TETR_2"/>
    <property type="match status" value="1"/>
</dbReference>
<feature type="DNA-binding region" description="H-T-H motif" evidence="4">
    <location>
        <begin position="24"/>
        <end position="43"/>
    </location>
</feature>
<dbReference type="Gene3D" id="1.10.357.10">
    <property type="entry name" value="Tetracycline Repressor, domain 2"/>
    <property type="match status" value="1"/>
</dbReference>
<dbReference type="SUPFAM" id="SSF48498">
    <property type="entry name" value="Tetracyclin repressor-like, C-terminal domain"/>
    <property type="match status" value="1"/>
</dbReference>
<evidence type="ECO:0000259" key="5">
    <source>
        <dbReference type="PROSITE" id="PS50977"/>
    </source>
</evidence>
<dbReference type="PANTHER" id="PTHR47506:SF1">
    <property type="entry name" value="HTH-TYPE TRANSCRIPTIONAL REGULATOR YJDC"/>
    <property type="match status" value="1"/>
</dbReference>
<evidence type="ECO:0000256" key="3">
    <source>
        <dbReference type="ARBA" id="ARBA00023163"/>
    </source>
</evidence>
<proteinExistence type="predicted"/>
<dbReference type="InterPro" id="IPR001647">
    <property type="entry name" value="HTH_TetR"/>
</dbReference>
<evidence type="ECO:0000313" key="6">
    <source>
        <dbReference type="EMBL" id="MDN6899975.1"/>
    </source>
</evidence>